<sequence length="882" mass="101300">MGSTIEIVKRRRIADAALLKHTGLWTADLNRVFFRGVGSAPLKDGSGDREYKWIIRDWSQDKGISRESYDKFGRLFNLTSEDERRNMMTLREERVLYAEMIEADFLRPVLLGYDGEEPEWHPEKSTEPMEQENSGRTETAFTRDRYPSSESYESNEAAGVESEESRDHNEDIPGKDQWRFPSHTPGLGPRRCTRSQTSIQEGLKLSKQMNPSVALKTTKKVRRGRRASPELGGETEIGTSVEPLSPRAGSPRIIGPLEWDMARCFHDLNSAFARLEKEGKTKKRRIEELAAECDCLDQQLDNQIAKRARLAGDESRLQSEIETLDEQNKETANQIEISRHCLDEQVIKRDKLKADITSIQKETRGKIQETETLQRRLDEENGKHTRLQGDFATIRKENEKEQRHLDELKGKHTGLLRENEKLQEQLASSEEDKCSLLERVKQNNDLIAQIGPINKIDDLKQKTQGIKEMLKQHTEEYNDLGRQYRYLTNSKTDLSRQKREIENNIKFQKGRIEERTKERDHLQAQYDKLDVDVQELEKKIPELENTLRSSHRVLEVNKAAVNAIREEIGIEINHQRVAFGNGYRSAKLGYRWVVYDWTENDAGLSKRDYDIGVGCYEKPPHSARSTDEISKHRDLIKLGFIRPVPCPKSKEWEARPITALNSTARKRKRLNRPLATDQYYNRADAGVEDEEEFSVSGADDSFSDDESIYDESESLHDPDFNPSLRINPGLRGRDQQKSATLQGLQGTDSQRRVLRTNTRLKRKSKHTVDELQLGVPRPSWETSRQQMESMISDLKVLAEEQIADKETIAQLRAENLRLKKPRRDAMGIAAKGQEGRSAAPGLGPKPREEPAKQVLADFEKIEALEAENRVFRQVLMAGLTKL</sequence>
<feature type="coiled-coil region" evidence="5">
    <location>
        <begin position="391"/>
        <end position="432"/>
    </location>
</feature>
<proteinExistence type="predicted"/>
<gene>
    <name evidence="7" type="ORF">Dda_0646</name>
</gene>
<keyword evidence="3" id="KW-0518">Myosin</keyword>
<feature type="compositionally biased region" description="Polar residues" evidence="6">
    <location>
        <begin position="131"/>
        <end position="140"/>
    </location>
</feature>
<dbReference type="SUPFAM" id="SSF90257">
    <property type="entry name" value="Myosin rod fragments"/>
    <property type="match status" value="1"/>
</dbReference>
<feature type="compositionally biased region" description="Polar residues" evidence="6">
    <location>
        <begin position="737"/>
        <end position="748"/>
    </location>
</feature>
<organism evidence="7 8">
    <name type="scientific">Drechslerella dactyloides</name>
    <name type="common">Nematode-trapping fungus</name>
    <name type="synonym">Arthrobotrys dactyloides</name>
    <dbReference type="NCBI Taxonomy" id="74499"/>
    <lineage>
        <taxon>Eukaryota</taxon>
        <taxon>Fungi</taxon>
        <taxon>Dikarya</taxon>
        <taxon>Ascomycota</taxon>
        <taxon>Pezizomycotina</taxon>
        <taxon>Orbiliomycetes</taxon>
        <taxon>Orbiliales</taxon>
        <taxon>Orbiliaceae</taxon>
        <taxon>Drechslerella</taxon>
    </lineage>
</organism>
<evidence type="ECO:0000256" key="6">
    <source>
        <dbReference type="SAM" id="MobiDB-lite"/>
    </source>
</evidence>
<keyword evidence="8" id="KW-1185">Reference proteome</keyword>
<protein>
    <submittedName>
        <fullName evidence="7">Uncharacterized protein</fullName>
    </submittedName>
</protein>
<feature type="region of interest" description="Disordered" evidence="6">
    <location>
        <begin position="209"/>
        <end position="249"/>
    </location>
</feature>
<feature type="compositionally biased region" description="Basic residues" evidence="6">
    <location>
        <begin position="217"/>
        <end position="226"/>
    </location>
</feature>
<evidence type="ECO:0000256" key="5">
    <source>
        <dbReference type="SAM" id="Coils"/>
    </source>
</evidence>
<keyword evidence="2" id="KW-0963">Cytoplasm</keyword>
<feature type="region of interest" description="Disordered" evidence="6">
    <location>
        <begin position="116"/>
        <end position="195"/>
    </location>
</feature>
<feature type="region of interest" description="Disordered" evidence="6">
    <location>
        <begin position="829"/>
        <end position="850"/>
    </location>
</feature>
<reference evidence="7" key="1">
    <citation type="submission" date="2023-01" db="EMBL/GenBank/DDBJ databases">
        <title>The chitinases involved in constricting ring structure development in the nematode-trapping fungus Drechslerella dactyloides.</title>
        <authorList>
            <person name="Wang R."/>
            <person name="Zhang L."/>
            <person name="Tang P."/>
            <person name="Li S."/>
            <person name="Liang L."/>
        </authorList>
    </citation>
    <scope>NUCLEOTIDE SEQUENCE</scope>
    <source>
        <strain evidence="7">YMF1.00031</strain>
    </source>
</reference>
<dbReference type="PANTHER" id="PTHR46349">
    <property type="entry name" value="CINGULIN-LIKE PROTEIN 1-RELATED"/>
    <property type="match status" value="1"/>
</dbReference>
<dbReference type="PANTHER" id="PTHR46349:SF6">
    <property type="entry name" value="MYOSIN-6-LIKE"/>
    <property type="match status" value="1"/>
</dbReference>
<dbReference type="AlphaFoldDB" id="A0AAD6J6N3"/>
<evidence type="ECO:0000313" key="7">
    <source>
        <dbReference type="EMBL" id="KAJ6264499.1"/>
    </source>
</evidence>
<evidence type="ECO:0000256" key="2">
    <source>
        <dbReference type="ARBA" id="ARBA00022490"/>
    </source>
</evidence>
<keyword evidence="4" id="KW-0505">Motor protein</keyword>
<dbReference type="EMBL" id="JAQGDS010000001">
    <property type="protein sequence ID" value="KAJ6264499.1"/>
    <property type="molecule type" value="Genomic_DNA"/>
</dbReference>
<accession>A0AAD6J6N3</accession>
<feature type="compositionally biased region" description="Basic and acidic residues" evidence="6">
    <location>
        <begin position="118"/>
        <end position="127"/>
    </location>
</feature>
<keyword evidence="5" id="KW-0175">Coiled coil</keyword>
<feature type="compositionally biased region" description="Acidic residues" evidence="6">
    <location>
        <begin position="701"/>
        <end position="712"/>
    </location>
</feature>
<comment type="subcellular location">
    <subcellularLocation>
        <location evidence="1">Cytoplasm</location>
    </subcellularLocation>
</comment>
<feature type="compositionally biased region" description="Basic and acidic residues" evidence="6">
    <location>
        <begin position="163"/>
        <end position="178"/>
    </location>
</feature>
<comment type="caution">
    <text evidence="7">The sequence shown here is derived from an EMBL/GenBank/DDBJ whole genome shotgun (WGS) entry which is preliminary data.</text>
</comment>
<feature type="coiled-coil region" evidence="5">
    <location>
        <begin position="456"/>
        <end position="553"/>
    </location>
</feature>
<name>A0AAD6J6N3_DREDA</name>
<evidence type="ECO:0000256" key="1">
    <source>
        <dbReference type="ARBA" id="ARBA00004496"/>
    </source>
</evidence>
<evidence type="ECO:0000256" key="4">
    <source>
        <dbReference type="ARBA" id="ARBA00023175"/>
    </source>
</evidence>
<feature type="coiled-coil region" evidence="5">
    <location>
        <begin position="272"/>
        <end position="362"/>
    </location>
</feature>
<feature type="region of interest" description="Disordered" evidence="6">
    <location>
        <begin position="681"/>
        <end position="749"/>
    </location>
</feature>
<evidence type="ECO:0000256" key="3">
    <source>
        <dbReference type="ARBA" id="ARBA00023123"/>
    </source>
</evidence>
<dbReference type="Proteomes" id="UP001221413">
    <property type="component" value="Unassembled WGS sequence"/>
</dbReference>
<evidence type="ECO:0000313" key="8">
    <source>
        <dbReference type="Proteomes" id="UP001221413"/>
    </source>
</evidence>